<comment type="caution">
    <text evidence="1">The sequence shown here is derived from an EMBL/GenBank/DDBJ whole genome shotgun (WGS) entry which is preliminary data.</text>
</comment>
<dbReference type="EMBL" id="AFQF01001211">
    <property type="protein sequence ID" value="EGU85968.1"/>
    <property type="molecule type" value="Genomic_DNA"/>
</dbReference>
<sequence>PKDSINKLNLKLYKNYISKLAFLKYLKVNKLFNLEDKY</sequence>
<gene>
    <name evidence="1" type="ORF">FOXB_03515</name>
</gene>
<protein>
    <submittedName>
        <fullName evidence="1">Uncharacterized protein</fullName>
    </submittedName>
</protein>
<feature type="non-terminal residue" evidence="1">
    <location>
        <position position="1"/>
    </location>
</feature>
<accession>F9FAT9</accession>
<organism evidence="1">
    <name type="scientific">Fusarium oxysporum (strain Fo5176)</name>
    <name type="common">Fusarium vascular wilt</name>
    <dbReference type="NCBI Taxonomy" id="660025"/>
    <lineage>
        <taxon>Eukaryota</taxon>
        <taxon>Fungi</taxon>
        <taxon>Dikarya</taxon>
        <taxon>Ascomycota</taxon>
        <taxon>Pezizomycotina</taxon>
        <taxon>Sordariomycetes</taxon>
        <taxon>Hypocreomycetidae</taxon>
        <taxon>Hypocreales</taxon>
        <taxon>Nectriaceae</taxon>
        <taxon>Fusarium</taxon>
        <taxon>Fusarium oxysporum species complex</taxon>
    </lineage>
</organism>
<evidence type="ECO:0000313" key="1">
    <source>
        <dbReference type="EMBL" id="EGU85968.1"/>
    </source>
</evidence>
<proteinExistence type="predicted"/>
<reference evidence="1" key="1">
    <citation type="journal article" date="2012" name="Mol. Plant Microbe Interact.">
        <title>A highly conserved effector in Fusarium oxysporum is required for full virulence on Arabidopsis.</title>
        <authorList>
            <person name="Thatcher L.F."/>
            <person name="Gardiner D.M."/>
            <person name="Kazan K."/>
            <person name="Manners J."/>
        </authorList>
    </citation>
    <scope>NUCLEOTIDE SEQUENCE [LARGE SCALE GENOMIC DNA]</scope>
    <source>
        <strain evidence="1">Fo5176</strain>
    </source>
</reference>
<name>F9FAT9_FUSOF</name>
<dbReference type="AlphaFoldDB" id="F9FAT9"/>